<accession>E9NZX1</accession>
<keyword evidence="1" id="KW-0687">Ribonucleoprotein</keyword>
<reference evidence="1" key="1">
    <citation type="submission" date="2011-01" db="EMBL/GenBank/DDBJ databases">
        <authorList>
            <person name="Burger G."/>
        </authorList>
    </citation>
    <scope>NUCLEOTIDE SEQUENCE</scope>
</reference>
<proteinExistence type="predicted"/>
<name>E9NZX1_BIGNA</name>
<protein>
    <submittedName>
        <fullName evidence="1">Ribosomal protein L5</fullName>
    </submittedName>
</protein>
<dbReference type="SUPFAM" id="SSF55282">
    <property type="entry name" value="RL5-like"/>
    <property type="match status" value="1"/>
</dbReference>
<sequence length="177" mass="19894">MSLHYYQSHVTRYLQSSRLFFKNPHKCPILVSIHIQAAPTALSTRTLLGTSVLLLALTGAKPTLLIKTSRRTKESFVSGTKIRVRGKKALDFLLALRSTAFYYSFNFRGFLVNPPNPTQSLTLKHLSYFRSLNRAFDTGILGFEDEDLSAFLQISHSNGEGCATLLRAARLPMRLDD</sequence>
<dbReference type="Gene3D" id="3.30.1440.10">
    <property type="match status" value="1"/>
</dbReference>
<dbReference type="AlphaFoldDB" id="E9NZX1"/>
<organism evidence="1">
    <name type="scientific">Bigelowiella natans</name>
    <name type="common">Pedinomonas minutissima</name>
    <name type="synonym">Chlorarachnion sp. (strain CCMP621)</name>
    <dbReference type="NCBI Taxonomy" id="227086"/>
    <lineage>
        <taxon>Eukaryota</taxon>
        <taxon>Sar</taxon>
        <taxon>Rhizaria</taxon>
        <taxon>Cercozoa</taxon>
        <taxon>Chlorarachniophyceae</taxon>
        <taxon>Bigelowiella</taxon>
    </lineage>
</organism>
<evidence type="ECO:0000313" key="1">
    <source>
        <dbReference type="EMBL" id="ADV41818.1"/>
    </source>
</evidence>
<dbReference type="GO" id="GO:0005840">
    <property type="term" value="C:ribosome"/>
    <property type="evidence" value="ECO:0007669"/>
    <property type="project" value="UniProtKB-KW"/>
</dbReference>
<dbReference type="EMBL" id="HQ840955">
    <property type="protein sequence ID" value="ADV41818.1"/>
    <property type="molecule type" value="Genomic_DNA"/>
</dbReference>
<reference evidence="1" key="2">
    <citation type="submission" date="2011-01" db="EMBL/GenBank/DDBJ databases">
        <authorList>
            <person name="McFadden G."/>
        </authorList>
    </citation>
    <scope>NUCLEOTIDE SEQUENCE</scope>
</reference>
<gene>
    <name evidence="1" type="primary">rpl5</name>
</gene>
<dbReference type="InterPro" id="IPR022803">
    <property type="entry name" value="Ribosomal_uL5_dom_sf"/>
</dbReference>
<keyword evidence="1" id="KW-0496">Mitochondrion</keyword>
<geneLocation type="mitochondrion" evidence="1"/>
<keyword evidence="1" id="KW-0689">Ribosomal protein</keyword>